<name>A0A6M2DVR7_XENCH</name>
<organism evidence="3">
    <name type="scientific">Xenopsylla cheopis</name>
    <name type="common">Oriental rat flea</name>
    <name type="synonym">Pulex cheopis</name>
    <dbReference type="NCBI Taxonomy" id="163159"/>
    <lineage>
        <taxon>Eukaryota</taxon>
        <taxon>Metazoa</taxon>
        <taxon>Ecdysozoa</taxon>
        <taxon>Arthropoda</taxon>
        <taxon>Hexapoda</taxon>
        <taxon>Insecta</taxon>
        <taxon>Pterygota</taxon>
        <taxon>Neoptera</taxon>
        <taxon>Endopterygota</taxon>
        <taxon>Siphonaptera</taxon>
        <taxon>Pulicidae</taxon>
        <taxon>Xenopsyllinae</taxon>
        <taxon>Xenopsylla</taxon>
    </lineage>
</organism>
<feature type="chain" id="PRO_5026743112" evidence="2">
    <location>
        <begin position="18"/>
        <end position="136"/>
    </location>
</feature>
<keyword evidence="2" id="KW-0732">Signal</keyword>
<keyword evidence="1" id="KW-0472">Membrane</keyword>
<keyword evidence="1" id="KW-1133">Transmembrane helix</keyword>
<feature type="transmembrane region" description="Helical" evidence="1">
    <location>
        <begin position="74"/>
        <end position="93"/>
    </location>
</feature>
<feature type="signal peptide" evidence="2">
    <location>
        <begin position="1"/>
        <end position="17"/>
    </location>
</feature>
<proteinExistence type="predicted"/>
<evidence type="ECO:0000256" key="2">
    <source>
        <dbReference type="SAM" id="SignalP"/>
    </source>
</evidence>
<accession>A0A6M2DVR7</accession>
<dbReference type="AlphaFoldDB" id="A0A6M2DVR7"/>
<sequence length="136" mass="14783">MLNLILLLHIVLLKLVAFTKQLAATAIASQNIWCAMVNMIVLMVLMKADAVRTVVNLTSIAVTTRSAFSSHGDVTLIMIVVIILMKSFVLLRLQMLHASITSSLVPVATSAYQKPIIVTCKGIALTVLMKEDAHLL</sequence>
<feature type="transmembrane region" description="Helical" evidence="1">
    <location>
        <begin position="27"/>
        <end position="45"/>
    </location>
</feature>
<reference evidence="3" key="1">
    <citation type="submission" date="2020-03" db="EMBL/GenBank/DDBJ databases">
        <title>Transcriptomic Profiling of the Digestive Tract of the Rat Flea, Xenopsylla cheopis, Following Blood Feeding and Infection with Yersinia pestis.</title>
        <authorList>
            <person name="Bland D.M."/>
            <person name="Martens C.A."/>
            <person name="Virtaneva K."/>
            <person name="Kanakabandi K."/>
            <person name="Long D."/>
            <person name="Rosenke R."/>
            <person name="Saturday G.A."/>
            <person name="Hoyt F.H."/>
            <person name="Bruno D.P."/>
            <person name="Ribeiro J.M.C."/>
            <person name="Hinnebusch J."/>
        </authorList>
    </citation>
    <scope>NUCLEOTIDE SEQUENCE</scope>
</reference>
<protein>
    <submittedName>
        <fullName evidence="3">Putative product</fullName>
    </submittedName>
</protein>
<evidence type="ECO:0000313" key="3">
    <source>
        <dbReference type="EMBL" id="NOV50466.1"/>
    </source>
</evidence>
<dbReference type="EMBL" id="GIIL01006740">
    <property type="protein sequence ID" value="NOV50466.1"/>
    <property type="molecule type" value="Transcribed_RNA"/>
</dbReference>
<evidence type="ECO:0000256" key="1">
    <source>
        <dbReference type="SAM" id="Phobius"/>
    </source>
</evidence>
<keyword evidence="1" id="KW-0812">Transmembrane</keyword>